<dbReference type="EMBL" id="CH473973">
    <property type="protein sequence ID" value="EDM13638.1"/>
    <property type="molecule type" value="Genomic_DNA"/>
</dbReference>
<name>A6J150_RAT</name>
<sequence length="29" mass="3522">MKTITKPRHLGYRQMSRYSCRVSAWAEKH</sequence>
<reference evidence="1 2" key="1">
    <citation type="submission" date="2005-07" db="EMBL/GenBank/DDBJ databases">
        <authorList>
            <person name="Mural R.J."/>
            <person name="Li P.W."/>
            <person name="Adams M.D."/>
            <person name="Amanatides P.G."/>
            <person name="Baden-Tillson H."/>
            <person name="Barnstead M."/>
            <person name="Chin S.H."/>
            <person name="Dew I."/>
            <person name="Evans C.A."/>
            <person name="Ferriera S."/>
            <person name="Flanigan M."/>
            <person name="Fosler C."/>
            <person name="Glodek A."/>
            <person name="Gu Z."/>
            <person name="Holt R.A."/>
            <person name="Jennings D."/>
            <person name="Kraft C.L."/>
            <person name="Lu F."/>
            <person name="Nguyen T."/>
            <person name="Nusskern D.R."/>
            <person name="Pfannkoch C.M."/>
            <person name="Sitter C."/>
            <person name="Sutton G.G."/>
            <person name="Venter J.C."/>
            <person name="Wang Z."/>
            <person name="Woodage T."/>
            <person name="Zheng X.H."/>
            <person name="Zhong F."/>
        </authorList>
    </citation>
    <scope>NUCLEOTIDE SEQUENCE [LARGE SCALE GENOMIC DNA]</scope>
    <source>
        <strain>BN</strain>
        <strain evidence="2">Sprague-Dawley</strain>
    </source>
</reference>
<evidence type="ECO:0000313" key="1">
    <source>
        <dbReference type="EMBL" id="EDM13638.1"/>
    </source>
</evidence>
<dbReference type="AlphaFoldDB" id="A6J150"/>
<dbReference type="Proteomes" id="UP000234681">
    <property type="component" value="Chromosome 12"/>
</dbReference>
<organism evidence="1 2">
    <name type="scientific">Rattus norvegicus</name>
    <name type="common">Rat</name>
    <dbReference type="NCBI Taxonomy" id="10116"/>
    <lineage>
        <taxon>Eukaryota</taxon>
        <taxon>Metazoa</taxon>
        <taxon>Chordata</taxon>
        <taxon>Craniata</taxon>
        <taxon>Vertebrata</taxon>
        <taxon>Euteleostomi</taxon>
        <taxon>Mammalia</taxon>
        <taxon>Eutheria</taxon>
        <taxon>Euarchontoglires</taxon>
        <taxon>Glires</taxon>
        <taxon>Rodentia</taxon>
        <taxon>Myomorpha</taxon>
        <taxon>Muroidea</taxon>
        <taxon>Muridae</taxon>
        <taxon>Murinae</taxon>
        <taxon>Rattus</taxon>
    </lineage>
</organism>
<evidence type="ECO:0000313" key="2">
    <source>
        <dbReference type="Proteomes" id="UP000234681"/>
    </source>
</evidence>
<gene>
    <name evidence="1" type="ORF">rCG_21605</name>
</gene>
<accession>A6J150</accession>
<protein>
    <submittedName>
        <fullName evidence="1">RCG21605</fullName>
    </submittedName>
</protein>
<proteinExistence type="predicted"/>